<dbReference type="Gene3D" id="1.20.58.1000">
    <property type="entry name" value="Metal-sensitive repressor, helix protomer"/>
    <property type="match status" value="1"/>
</dbReference>
<dbReference type="AlphaFoldDB" id="A0A1G1WI87"/>
<dbReference type="Proteomes" id="UP000177900">
    <property type="component" value="Unassembled WGS sequence"/>
</dbReference>
<dbReference type="PANTHER" id="PTHR33677">
    <property type="entry name" value="TRANSCRIPTIONAL REPRESSOR FRMR-RELATED"/>
    <property type="match status" value="1"/>
</dbReference>
<dbReference type="GO" id="GO:0003677">
    <property type="term" value="F:DNA binding"/>
    <property type="evidence" value="ECO:0007669"/>
    <property type="project" value="InterPro"/>
</dbReference>
<dbReference type="InterPro" id="IPR003735">
    <property type="entry name" value="Metal_Tscrpt_repr"/>
</dbReference>
<proteinExistence type="predicted"/>
<dbReference type="Pfam" id="PF02583">
    <property type="entry name" value="Trns_repr_metal"/>
    <property type="match status" value="1"/>
</dbReference>
<comment type="caution">
    <text evidence="1">The sequence shown here is derived from an EMBL/GenBank/DDBJ whole genome shotgun (WGS) entry which is preliminary data.</text>
</comment>
<gene>
    <name evidence="1" type="ORF">A2864_02715</name>
</gene>
<protein>
    <recommendedName>
        <fullName evidence="3">Transcriptional regulator</fullName>
    </recommendedName>
</protein>
<dbReference type="GO" id="GO:0045892">
    <property type="term" value="P:negative regulation of DNA-templated transcription"/>
    <property type="evidence" value="ECO:0007669"/>
    <property type="project" value="UniProtKB-ARBA"/>
</dbReference>
<organism evidence="1 2">
    <name type="scientific">Candidatus Woykebacteria bacterium RIFCSPHIGHO2_01_FULL_39_12</name>
    <dbReference type="NCBI Taxonomy" id="1802599"/>
    <lineage>
        <taxon>Bacteria</taxon>
        <taxon>Candidatus Woykeibacteriota</taxon>
    </lineage>
</organism>
<dbReference type="PANTHER" id="PTHR33677:SF3">
    <property type="entry name" value="COPPER-SENSING TRANSCRIPTIONAL REPRESSOR RICR"/>
    <property type="match status" value="1"/>
</dbReference>
<evidence type="ECO:0000313" key="1">
    <source>
        <dbReference type="EMBL" id="OGY27422.1"/>
    </source>
</evidence>
<evidence type="ECO:0008006" key="3">
    <source>
        <dbReference type="Google" id="ProtNLM"/>
    </source>
</evidence>
<dbReference type="EMBL" id="MHCV01000027">
    <property type="protein sequence ID" value="OGY27422.1"/>
    <property type="molecule type" value="Genomic_DNA"/>
</dbReference>
<evidence type="ECO:0000313" key="2">
    <source>
        <dbReference type="Proteomes" id="UP000177900"/>
    </source>
</evidence>
<name>A0A1G1WI87_9BACT</name>
<dbReference type="GO" id="GO:0046872">
    <property type="term" value="F:metal ion binding"/>
    <property type="evidence" value="ECO:0007669"/>
    <property type="project" value="InterPro"/>
</dbReference>
<dbReference type="InterPro" id="IPR038390">
    <property type="entry name" value="Metal_Tscrpt_repr_sf"/>
</dbReference>
<reference evidence="1 2" key="1">
    <citation type="journal article" date="2016" name="Nat. Commun.">
        <title>Thousands of microbial genomes shed light on interconnected biogeochemical processes in an aquifer system.</title>
        <authorList>
            <person name="Anantharaman K."/>
            <person name="Brown C.T."/>
            <person name="Hug L.A."/>
            <person name="Sharon I."/>
            <person name="Castelle C.J."/>
            <person name="Probst A.J."/>
            <person name="Thomas B.C."/>
            <person name="Singh A."/>
            <person name="Wilkins M.J."/>
            <person name="Karaoz U."/>
            <person name="Brodie E.L."/>
            <person name="Williams K.H."/>
            <person name="Hubbard S.S."/>
            <person name="Banfield J.F."/>
        </authorList>
    </citation>
    <scope>NUCLEOTIDE SEQUENCE [LARGE SCALE GENOMIC DNA]</scope>
</reference>
<sequence>MKTDAKKESIRRLKIIEGHIRKIREMAEKDEYCPNILLQTSAVSSALKRVDEIILDSHLYTCVMPALRNSKTEEPIKEILEVFKRR</sequence>
<accession>A0A1G1WI87</accession>